<dbReference type="PANTHER" id="PTHR46268:SF6">
    <property type="entry name" value="UNIVERSAL STRESS PROTEIN UP12"/>
    <property type="match status" value="1"/>
</dbReference>
<dbReference type="EMBL" id="JAIUJR010000003">
    <property type="protein sequence ID" value="MCA0132192.1"/>
    <property type="molecule type" value="Genomic_DNA"/>
</dbReference>
<feature type="domain" description="UspA" evidence="2">
    <location>
        <begin position="5"/>
        <end position="136"/>
    </location>
</feature>
<feature type="domain" description="UspA" evidence="2">
    <location>
        <begin position="143"/>
        <end position="280"/>
    </location>
</feature>
<dbReference type="InterPro" id="IPR014729">
    <property type="entry name" value="Rossmann-like_a/b/a_fold"/>
</dbReference>
<comment type="caution">
    <text evidence="3">The sequence shown here is derived from an EMBL/GenBank/DDBJ whole genome shotgun (WGS) entry which is preliminary data.</text>
</comment>
<dbReference type="PANTHER" id="PTHR46268">
    <property type="entry name" value="STRESS RESPONSE PROTEIN NHAX"/>
    <property type="match status" value="1"/>
</dbReference>
<sequence>MKILDKILFAQDFASTSKNLQNVAMSLAKTFKSTIVPIHVLPEDIVNPKAKELLDTVAKEKLNETIEAFKSNGINAENPILKHGVAHDLIAMTASAVNANMILVGSGENKSKDKFKLGTTTERIIQYSEKPVLVIKEDDKFNIRTILCPVDLSDPSKRALNNAIIIARRFDANLLILSVSEEQTSSWFTSKEELNKENEERFEKHKKEFAKFLEQFNLDNLNWDKLETRGEASKEILGTIASDSVDLLIMGTAGRTGLNRLVVGSVTEKVIREVPCSFLTLKSQDVINLHLETDIKDFETLYKAGEQLEKDGFYEEAIEQYKASLGINTMHVPAYSAIAKLYDKLDKPEKAKLYRKSANEIKERIWYNKIEEEVRKLRGS</sequence>
<accession>A0ABS7XQ97</accession>
<dbReference type="CDD" id="cd00293">
    <property type="entry name" value="USP-like"/>
    <property type="match status" value="2"/>
</dbReference>
<dbReference type="Pfam" id="PF00582">
    <property type="entry name" value="Usp"/>
    <property type="match status" value="2"/>
</dbReference>
<protein>
    <submittedName>
        <fullName evidence="3">Universal stress protein</fullName>
    </submittedName>
</protein>
<dbReference type="InterPro" id="IPR006016">
    <property type="entry name" value="UspA"/>
</dbReference>
<gene>
    <name evidence="3" type="ORF">LBU54_06315</name>
</gene>
<dbReference type="InterPro" id="IPR011990">
    <property type="entry name" value="TPR-like_helical_dom_sf"/>
</dbReference>
<dbReference type="SUPFAM" id="SSF52402">
    <property type="entry name" value="Adenine nucleotide alpha hydrolases-like"/>
    <property type="match status" value="2"/>
</dbReference>
<dbReference type="PRINTS" id="PR01438">
    <property type="entry name" value="UNVRSLSTRESS"/>
</dbReference>
<comment type="similarity">
    <text evidence="1">Belongs to the universal stress protein A family.</text>
</comment>
<evidence type="ECO:0000313" key="3">
    <source>
        <dbReference type="EMBL" id="MCA0132192.1"/>
    </source>
</evidence>
<name>A0ABS7XQ97_9FLAO</name>
<dbReference type="Gene3D" id="1.25.40.10">
    <property type="entry name" value="Tetratricopeptide repeat domain"/>
    <property type="match status" value="1"/>
</dbReference>
<reference evidence="4" key="1">
    <citation type="submission" date="2023-07" db="EMBL/GenBank/DDBJ databases">
        <authorList>
            <person name="Yue Y."/>
        </authorList>
    </citation>
    <scope>NUCLEOTIDE SEQUENCE [LARGE SCALE GENOMIC DNA]</scope>
    <source>
        <strain evidence="4">D23</strain>
    </source>
</reference>
<organism evidence="3 4">
    <name type="scientific">Winogradskyella alexanderae</name>
    <dbReference type="NCBI Taxonomy" id="2877123"/>
    <lineage>
        <taxon>Bacteria</taxon>
        <taxon>Pseudomonadati</taxon>
        <taxon>Bacteroidota</taxon>
        <taxon>Flavobacteriia</taxon>
        <taxon>Flavobacteriales</taxon>
        <taxon>Flavobacteriaceae</taxon>
        <taxon>Winogradskyella</taxon>
    </lineage>
</organism>
<evidence type="ECO:0000256" key="1">
    <source>
        <dbReference type="ARBA" id="ARBA00008791"/>
    </source>
</evidence>
<keyword evidence="4" id="KW-1185">Reference proteome</keyword>
<dbReference type="Proteomes" id="UP001198901">
    <property type="component" value="Unassembled WGS sequence"/>
</dbReference>
<dbReference type="InterPro" id="IPR006015">
    <property type="entry name" value="Universal_stress_UspA"/>
</dbReference>
<dbReference type="RefSeq" id="WP_224527377.1">
    <property type="nucleotide sequence ID" value="NZ_JAIUJR010000003.1"/>
</dbReference>
<proteinExistence type="inferred from homology"/>
<dbReference type="Gene3D" id="3.40.50.620">
    <property type="entry name" value="HUPs"/>
    <property type="match status" value="2"/>
</dbReference>
<evidence type="ECO:0000313" key="4">
    <source>
        <dbReference type="Proteomes" id="UP001198901"/>
    </source>
</evidence>
<dbReference type="SUPFAM" id="SSF48452">
    <property type="entry name" value="TPR-like"/>
    <property type="match status" value="1"/>
</dbReference>
<evidence type="ECO:0000259" key="2">
    <source>
        <dbReference type="Pfam" id="PF00582"/>
    </source>
</evidence>